<reference evidence="1" key="1">
    <citation type="submission" date="2019-02" db="EMBL/GenBank/DDBJ databases">
        <authorList>
            <consortium name="Pathogen Informatics"/>
        </authorList>
    </citation>
    <scope>NUCLEOTIDE SEQUENCE</scope>
    <source>
        <strain evidence="1">3012STDY6733949</strain>
    </source>
</reference>
<accession>A0A449H486</accession>
<proteinExistence type="predicted"/>
<dbReference type="EMBL" id="CAACYE010000005">
    <property type="protein sequence ID" value="VFA85970.1"/>
    <property type="molecule type" value="Genomic_DNA"/>
</dbReference>
<sequence>MAAMSRKFRFTVPYSVPVEDLHRALTSDDAWQARFAEASTATLDISHPGGPGTARIHMTERARRDKIPALVSKVLSGELVFDRTDDWRPLTGGAAEGDFRVTTSGITATMAGIQRLRGTAQGSEIEVDGSLEVKVPLVGRAIEPLAEQLLHRVLGSERKFFEQWCAQTRS</sequence>
<gene>
    <name evidence="1" type="ORF">NCTC1935_03820</name>
</gene>
<protein>
    <submittedName>
        <fullName evidence="1">Protein of uncharacterized function (DUF2505)</fullName>
    </submittedName>
</protein>
<dbReference type="SUPFAM" id="SSF55961">
    <property type="entry name" value="Bet v1-like"/>
    <property type="match status" value="1"/>
</dbReference>
<dbReference type="InterPro" id="IPR019639">
    <property type="entry name" value="DUF2505"/>
</dbReference>
<name>A0A449H486_NOCFR</name>
<dbReference type="Pfam" id="PF10698">
    <property type="entry name" value="DUF2505"/>
    <property type="match status" value="1"/>
</dbReference>
<dbReference type="AlphaFoldDB" id="A0A449H486"/>
<evidence type="ECO:0000313" key="1">
    <source>
        <dbReference type="EMBL" id="VFA85970.1"/>
    </source>
</evidence>
<organism evidence="1">
    <name type="scientific">Nocardia farcinica</name>
    <dbReference type="NCBI Taxonomy" id="37329"/>
    <lineage>
        <taxon>Bacteria</taxon>
        <taxon>Bacillati</taxon>
        <taxon>Actinomycetota</taxon>
        <taxon>Actinomycetes</taxon>
        <taxon>Mycobacteriales</taxon>
        <taxon>Nocardiaceae</taxon>
        <taxon>Nocardia</taxon>
    </lineage>
</organism>